<comment type="caution">
    <text evidence="1">The sequence shown here is derived from an EMBL/GenBank/DDBJ whole genome shotgun (WGS) entry which is preliminary data.</text>
</comment>
<reference evidence="1" key="2">
    <citation type="journal article" date="2023" name="IMA Fungus">
        <title>Comparative genomic study of the Penicillium genus elucidates a diverse pangenome and 15 lateral gene transfer events.</title>
        <authorList>
            <person name="Petersen C."/>
            <person name="Sorensen T."/>
            <person name="Nielsen M.R."/>
            <person name="Sondergaard T.E."/>
            <person name="Sorensen J.L."/>
            <person name="Fitzpatrick D.A."/>
            <person name="Frisvad J.C."/>
            <person name="Nielsen K.L."/>
        </authorList>
    </citation>
    <scope>NUCLEOTIDE SEQUENCE</scope>
    <source>
        <strain evidence="1">IBT 17660</strain>
    </source>
</reference>
<dbReference type="AlphaFoldDB" id="A0A9W9X9T6"/>
<dbReference type="Proteomes" id="UP001147760">
    <property type="component" value="Unassembled WGS sequence"/>
</dbReference>
<evidence type="ECO:0000313" key="1">
    <source>
        <dbReference type="EMBL" id="KAJ5486987.1"/>
    </source>
</evidence>
<organism evidence="1 2">
    <name type="scientific">Penicillium desertorum</name>
    <dbReference type="NCBI Taxonomy" id="1303715"/>
    <lineage>
        <taxon>Eukaryota</taxon>
        <taxon>Fungi</taxon>
        <taxon>Dikarya</taxon>
        <taxon>Ascomycota</taxon>
        <taxon>Pezizomycotina</taxon>
        <taxon>Eurotiomycetes</taxon>
        <taxon>Eurotiomycetidae</taxon>
        <taxon>Eurotiales</taxon>
        <taxon>Aspergillaceae</taxon>
        <taxon>Penicillium</taxon>
    </lineage>
</organism>
<dbReference type="EMBL" id="JAPWDO010000001">
    <property type="protein sequence ID" value="KAJ5486987.1"/>
    <property type="molecule type" value="Genomic_DNA"/>
</dbReference>
<sequence length="124" mass="13810">MKATEERKKIYKLYEDSILRSSNQRSTLRADPDPKTCGYEDGISSTPALLGFQIDVHHIGSWDIVRAIGFYYSDDSGHYRESGFLVVAPRAKARVIMMMGSDGKASIPTSNVVNIDLKPRRSGV</sequence>
<evidence type="ECO:0000313" key="2">
    <source>
        <dbReference type="Proteomes" id="UP001147760"/>
    </source>
</evidence>
<accession>A0A9W9X9T6</accession>
<proteinExistence type="predicted"/>
<name>A0A9W9X9T6_9EURO</name>
<protein>
    <submittedName>
        <fullName evidence="1">Uncharacterized protein</fullName>
    </submittedName>
</protein>
<keyword evidence="2" id="KW-1185">Reference proteome</keyword>
<reference evidence="1" key="1">
    <citation type="submission" date="2022-12" db="EMBL/GenBank/DDBJ databases">
        <authorList>
            <person name="Petersen C."/>
        </authorList>
    </citation>
    <scope>NUCLEOTIDE SEQUENCE</scope>
    <source>
        <strain evidence="1">IBT 17660</strain>
    </source>
</reference>
<gene>
    <name evidence="1" type="ORF">N7530_001287</name>
</gene>